<protein>
    <submittedName>
        <fullName evidence="3">Uncharacterized protein</fullName>
    </submittedName>
</protein>
<evidence type="ECO:0000313" key="2">
    <source>
        <dbReference type="Proteomes" id="UP000887578"/>
    </source>
</evidence>
<accession>A0A914QV05</accession>
<keyword evidence="2" id="KW-1185">Reference proteome</keyword>
<proteinExistence type="predicted"/>
<sequence>METAASNRTRRKVTKRVAYSPEPTASQHLKKPAPEPKVSTNNSKPKSNKDEKKAPVPRKSLPAILDAPKPINDAFNKSAIQLSSENIQKQPTPEIKGKRIKLKSIADLPSASNGIKLKKDVPEKIETPKEQIFPKPSKKKETKETPPRKGLLALKRYIPPPEDETSIPQTSQSLLLPSSSSTQNHLNKLSIKEKDSVPVEAEEIPINNTSPKVTEIEKSPFKEIENDKINLMVDERNDSVPEKFEPQLRKEENGAAAETSNIPPLIENTPTTTTVDVNDIVITEESKNENVISEKPKKSPKKVTPLKISLKNRLSISSLPTKSVPVIPERSSSGRTRKPAKSKEYPGHEDALPTSSNTIRRRSKNAKSIMPNL</sequence>
<dbReference type="AlphaFoldDB" id="A0A914QV05"/>
<feature type="region of interest" description="Disordered" evidence="1">
    <location>
        <begin position="116"/>
        <end position="195"/>
    </location>
</feature>
<feature type="compositionally biased region" description="Basic and acidic residues" evidence="1">
    <location>
        <begin position="284"/>
        <end position="297"/>
    </location>
</feature>
<dbReference type="Proteomes" id="UP000887578">
    <property type="component" value="Unplaced"/>
</dbReference>
<name>A0A914QV05_9BILA</name>
<feature type="region of interest" description="Disordered" evidence="1">
    <location>
        <begin position="235"/>
        <end position="373"/>
    </location>
</feature>
<feature type="compositionally biased region" description="Polar residues" evidence="1">
    <location>
        <begin position="312"/>
        <end position="321"/>
    </location>
</feature>
<evidence type="ECO:0000256" key="1">
    <source>
        <dbReference type="SAM" id="MobiDB-lite"/>
    </source>
</evidence>
<reference evidence="3" key="1">
    <citation type="submission" date="2022-11" db="UniProtKB">
        <authorList>
            <consortium name="WormBaseParasite"/>
        </authorList>
    </citation>
    <scope>IDENTIFICATION</scope>
</reference>
<feature type="compositionally biased region" description="Basic and acidic residues" evidence="1">
    <location>
        <begin position="235"/>
        <end position="253"/>
    </location>
</feature>
<evidence type="ECO:0000313" key="3">
    <source>
        <dbReference type="WBParaSite" id="PDA_v2.g7809.t1"/>
    </source>
</evidence>
<feature type="compositionally biased region" description="Low complexity" evidence="1">
    <location>
        <begin position="266"/>
        <end position="283"/>
    </location>
</feature>
<feature type="region of interest" description="Disordered" evidence="1">
    <location>
        <begin position="1"/>
        <end position="70"/>
    </location>
</feature>
<feature type="compositionally biased region" description="Basic and acidic residues" evidence="1">
    <location>
        <begin position="341"/>
        <end position="351"/>
    </location>
</feature>
<feature type="compositionally biased region" description="Low complexity" evidence="1">
    <location>
        <begin position="166"/>
        <end position="183"/>
    </location>
</feature>
<dbReference type="WBParaSite" id="PDA_v2.g7809.t1">
    <property type="protein sequence ID" value="PDA_v2.g7809.t1"/>
    <property type="gene ID" value="PDA_v2.g7809"/>
</dbReference>
<feature type="compositionally biased region" description="Basic and acidic residues" evidence="1">
    <location>
        <begin position="117"/>
        <end position="129"/>
    </location>
</feature>
<organism evidence="2 3">
    <name type="scientific">Panagrolaimus davidi</name>
    <dbReference type="NCBI Taxonomy" id="227884"/>
    <lineage>
        <taxon>Eukaryota</taxon>
        <taxon>Metazoa</taxon>
        <taxon>Ecdysozoa</taxon>
        <taxon>Nematoda</taxon>
        <taxon>Chromadorea</taxon>
        <taxon>Rhabditida</taxon>
        <taxon>Tylenchina</taxon>
        <taxon>Panagrolaimomorpha</taxon>
        <taxon>Panagrolaimoidea</taxon>
        <taxon>Panagrolaimidae</taxon>
        <taxon>Panagrolaimus</taxon>
    </lineage>
</organism>